<dbReference type="STRING" id="3641.A0A061DIS3"/>
<dbReference type="HOGENOM" id="CLU_006909_2_1_1"/>
<evidence type="ECO:0000256" key="1">
    <source>
        <dbReference type="ARBA" id="ARBA00001974"/>
    </source>
</evidence>
<evidence type="ECO:0000256" key="10">
    <source>
        <dbReference type="ARBA" id="ARBA00047707"/>
    </source>
</evidence>
<dbReference type="EC" id="1.-.-.-" evidence="11"/>
<keyword evidence="7 11" id="KW-0560">Oxidoreductase</keyword>
<dbReference type="PANTHER" id="PTHR43539:SF77">
    <property type="entry name" value="DISULFIDE OXIDOREDUCTASE_MONOOXYGENASE_OXIDOREDUCTASE"/>
    <property type="match status" value="1"/>
</dbReference>
<dbReference type="GO" id="GO:0009851">
    <property type="term" value="P:auxin biosynthetic process"/>
    <property type="evidence" value="ECO:0007669"/>
    <property type="project" value="UniProtKB-KW"/>
</dbReference>
<dbReference type="Pfam" id="PF00743">
    <property type="entry name" value="FMO-like"/>
    <property type="match status" value="1"/>
</dbReference>
<evidence type="ECO:0000256" key="2">
    <source>
        <dbReference type="ARBA" id="ARBA00004814"/>
    </source>
</evidence>
<dbReference type="PANTHER" id="PTHR43539">
    <property type="entry name" value="FLAVIN-BINDING MONOOXYGENASE-LIKE PROTEIN (AFU_ORTHOLOGUE AFUA_4G09220)"/>
    <property type="match status" value="1"/>
</dbReference>
<dbReference type="Gramene" id="EOX92519">
    <property type="protein sequence ID" value="EOX92519"/>
    <property type="gene ID" value="TCM_001462"/>
</dbReference>
<dbReference type="EMBL" id="CM001879">
    <property type="protein sequence ID" value="EOX92519.1"/>
    <property type="molecule type" value="Genomic_DNA"/>
</dbReference>
<organism evidence="12 13">
    <name type="scientific">Theobroma cacao</name>
    <name type="common">Cacao</name>
    <name type="synonym">Cocoa</name>
    <dbReference type="NCBI Taxonomy" id="3641"/>
    <lineage>
        <taxon>Eukaryota</taxon>
        <taxon>Viridiplantae</taxon>
        <taxon>Streptophyta</taxon>
        <taxon>Embryophyta</taxon>
        <taxon>Tracheophyta</taxon>
        <taxon>Spermatophyta</taxon>
        <taxon>Magnoliopsida</taxon>
        <taxon>eudicotyledons</taxon>
        <taxon>Gunneridae</taxon>
        <taxon>Pentapetalae</taxon>
        <taxon>rosids</taxon>
        <taxon>malvids</taxon>
        <taxon>Malvales</taxon>
        <taxon>Malvaceae</taxon>
        <taxon>Byttnerioideae</taxon>
        <taxon>Theobroma</taxon>
    </lineage>
</organism>
<evidence type="ECO:0000256" key="5">
    <source>
        <dbReference type="ARBA" id="ARBA00022827"/>
    </source>
</evidence>
<dbReference type="GO" id="GO:0004497">
    <property type="term" value="F:monooxygenase activity"/>
    <property type="evidence" value="ECO:0000318"/>
    <property type="project" value="GO_Central"/>
</dbReference>
<keyword evidence="5 11" id="KW-0274">FAD</keyword>
<sequence>MENVVVIVGAGPSGLATSACLSAHSIPHVILEREDIYASLWKKRAYDRVKLHLAKEFCSLPYMPHPADSPTYIPKDIFLKYLDEYVSTFNIQPQYHRSVESACYDEVDGKWRIEARNMQSGDVEVYVAEFLVIASGENSAKYIPDLPGLDSFKGEMIHSNEYKSGSKYANKDVLVVGCGNSGMEISYDLSTFGAQTSIVIRNPFHVVSKEIVRLGMIFSKYLPVFVVDFMVLMMANIKYGDLSKYEIRRPNQGPFHLKATAGRAPVIDVGSVDKIKSKAIKVVPGISRINGKKVLFEDGAEREFDAIVFATGYRSVAKQWLKDYEHVLNENGLPKNNFPHHWKGEKNLHCCGLSRRGLFGLSMDAKAIAKEINRVINEKNGKMKGSRRISSLILCPWVRSPRTFPPSLLVLTANFLLITPNSYFDTRTRVDFTPPCRYSPFQSIACLPPDPVLQRLAT</sequence>
<dbReference type="GO" id="GO:0050661">
    <property type="term" value="F:NADP binding"/>
    <property type="evidence" value="ECO:0007669"/>
    <property type="project" value="InterPro"/>
</dbReference>
<evidence type="ECO:0000256" key="8">
    <source>
        <dbReference type="ARBA" id="ARBA00023033"/>
    </source>
</evidence>
<dbReference type="GO" id="GO:0103075">
    <property type="term" value="F:indole-3-pyruvate monooxygenase activity"/>
    <property type="evidence" value="ECO:0007669"/>
    <property type="project" value="UniProtKB-EC"/>
</dbReference>
<protein>
    <recommendedName>
        <fullName evidence="11">Flavin-containing monooxygenase</fullName>
        <ecNumber evidence="11">1.-.-.-</ecNumber>
    </recommendedName>
</protein>
<evidence type="ECO:0000313" key="13">
    <source>
        <dbReference type="Proteomes" id="UP000026915"/>
    </source>
</evidence>
<reference evidence="12 13" key="1">
    <citation type="journal article" date="2013" name="Genome Biol.">
        <title>The genome sequence of the most widely cultivated cacao type and its use to identify candidate genes regulating pod color.</title>
        <authorList>
            <person name="Motamayor J.C."/>
            <person name="Mockaitis K."/>
            <person name="Schmutz J."/>
            <person name="Haiminen N."/>
            <person name="Iii D.L."/>
            <person name="Cornejo O."/>
            <person name="Findley S.D."/>
            <person name="Zheng P."/>
            <person name="Utro F."/>
            <person name="Royaert S."/>
            <person name="Saski C."/>
            <person name="Jenkins J."/>
            <person name="Podicheti R."/>
            <person name="Zhao M."/>
            <person name="Scheffler B.E."/>
            <person name="Stack J.C."/>
            <person name="Feltus F.A."/>
            <person name="Mustiga G.M."/>
            <person name="Amores F."/>
            <person name="Phillips W."/>
            <person name="Marelli J.P."/>
            <person name="May G.D."/>
            <person name="Shapiro H."/>
            <person name="Ma J."/>
            <person name="Bustamante C.D."/>
            <person name="Schnell R.J."/>
            <person name="Main D."/>
            <person name="Gilbert D."/>
            <person name="Parida L."/>
            <person name="Kuhn D.N."/>
        </authorList>
    </citation>
    <scope>NUCLEOTIDE SEQUENCE [LARGE SCALE GENOMIC DNA]</scope>
    <source>
        <strain evidence="13">cv. Matina 1-6</strain>
    </source>
</reference>
<dbReference type="AlphaFoldDB" id="A0A061DIS3"/>
<dbReference type="SUPFAM" id="SSF51905">
    <property type="entry name" value="FAD/NAD(P)-binding domain"/>
    <property type="match status" value="2"/>
</dbReference>
<dbReference type="OMA" id="KELIWYG"/>
<evidence type="ECO:0000256" key="11">
    <source>
        <dbReference type="RuleBase" id="RU361177"/>
    </source>
</evidence>
<gene>
    <name evidence="12" type="ORF">TCM_001462</name>
</gene>
<dbReference type="Gene3D" id="3.50.50.60">
    <property type="entry name" value="FAD/NAD(P)-binding domain"/>
    <property type="match status" value="1"/>
</dbReference>
<keyword evidence="9" id="KW-0073">Auxin biosynthesis</keyword>
<dbReference type="PRINTS" id="PR00368">
    <property type="entry name" value="FADPNR"/>
</dbReference>
<dbReference type="InParanoid" id="A0A061DIS3"/>
<keyword evidence="13" id="KW-1185">Reference proteome</keyword>
<keyword evidence="6" id="KW-0521">NADP</keyword>
<evidence type="ECO:0000256" key="9">
    <source>
        <dbReference type="ARBA" id="ARBA00023070"/>
    </source>
</evidence>
<name>A0A061DIS3_THECC</name>
<dbReference type="eggNOG" id="KOG1399">
    <property type="taxonomic scope" value="Eukaryota"/>
</dbReference>
<evidence type="ECO:0000256" key="3">
    <source>
        <dbReference type="ARBA" id="ARBA00009183"/>
    </source>
</evidence>
<dbReference type="PRINTS" id="PR00469">
    <property type="entry name" value="PNDRDTASEII"/>
</dbReference>
<dbReference type="GO" id="GO:0050660">
    <property type="term" value="F:flavin adenine dinucleotide binding"/>
    <property type="evidence" value="ECO:0000318"/>
    <property type="project" value="GO_Central"/>
</dbReference>
<evidence type="ECO:0000313" key="12">
    <source>
        <dbReference type="EMBL" id="EOX92519.1"/>
    </source>
</evidence>
<keyword evidence="4 11" id="KW-0285">Flavoprotein</keyword>
<evidence type="ECO:0000256" key="7">
    <source>
        <dbReference type="ARBA" id="ARBA00023002"/>
    </source>
</evidence>
<comment type="pathway">
    <text evidence="2">Plant hormone metabolism; auxin biosynthesis.</text>
</comment>
<dbReference type="InterPro" id="IPR036188">
    <property type="entry name" value="FAD/NAD-bd_sf"/>
</dbReference>
<keyword evidence="8 11" id="KW-0503">Monooxygenase</keyword>
<accession>A0A061DIS3</accession>
<evidence type="ECO:0000256" key="4">
    <source>
        <dbReference type="ARBA" id="ARBA00022630"/>
    </source>
</evidence>
<dbReference type="InterPro" id="IPR050982">
    <property type="entry name" value="Auxin_biosynth/cation_transpt"/>
</dbReference>
<dbReference type="InterPro" id="IPR020946">
    <property type="entry name" value="Flavin_mOase-like"/>
</dbReference>
<evidence type="ECO:0000256" key="6">
    <source>
        <dbReference type="ARBA" id="ARBA00022857"/>
    </source>
</evidence>
<dbReference type="GO" id="GO:0004499">
    <property type="term" value="F:N,N-dimethylaniline monooxygenase activity"/>
    <property type="evidence" value="ECO:0007669"/>
    <property type="project" value="InterPro"/>
</dbReference>
<comment type="catalytic activity">
    <reaction evidence="10">
        <text>indole-3-pyruvate + NADPH + O2 + H(+) = (indol-3-yl)acetate + CO2 + NADP(+) + H2O</text>
        <dbReference type="Rhea" id="RHEA:34331"/>
        <dbReference type="ChEBI" id="CHEBI:15377"/>
        <dbReference type="ChEBI" id="CHEBI:15378"/>
        <dbReference type="ChEBI" id="CHEBI:15379"/>
        <dbReference type="ChEBI" id="CHEBI:16526"/>
        <dbReference type="ChEBI" id="CHEBI:17640"/>
        <dbReference type="ChEBI" id="CHEBI:30854"/>
        <dbReference type="ChEBI" id="CHEBI:57783"/>
        <dbReference type="ChEBI" id="CHEBI:58349"/>
        <dbReference type="EC" id="1.14.13.168"/>
    </reaction>
</comment>
<proteinExistence type="inferred from homology"/>
<comment type="similarity">
    <text evidence="3 11">Belongs to the FMO family.</text>
</comment>
<dbReference type="Proteomes" id="UP000026915">
    <property type="component" value="Chromosome 1"/>
</dbReference>
<comment type="cofactor">
    <cofactor evidence="1 11">
        <name>FAD</name>
        <dbReference type="ChEBI" id="CHEBI:57692"/>
    </cofactor>
</comment>